<evidence type="ECO:0000256" key="11">
    <source>
        <dbReference type="ARBA" id="ARBA00023225"/>
    </source>
</evidence>
<evidence type="ECO:0000256" key="10">
    <source>
        <dbReference type="ARBA" id="ARBA00023136"/>
    </source>
</evidence>
<dbReference type="EMBL" id="BMOF01000014">
    <property type="protein sequence ID" value="GGJ97805.1"/>
    <property type="molecule type" value="Genomic_DNA"/>
</dbReference>
<keyword evidence="8" id="KW-0653">Protein transport</keyword>
<dbReference type="Gene3D" id="1.20.120.1380">
    <property type="entry name" value="Flagellar FlhF biosynthesis protein, N domain"/>
    <property type="match status" value="1"/>
</dbReference>
<keyword evidence="11" id="KW-1006">Bacterial flagellum protein export</keyword>
<keyword evidence="9" id="KW-0342">GTP-binding</keyword>
<evidence type="ECO:0000256" key="1">
    <source>
        <dbReference type="ARBA" id="ARBA00004413"/>
    </source>
</evidence>
<keyword evidence="7" id="KW-1005">Bacterial flagellum biogenesis</keyword>
<evidence type="ECO:0000256" key="5">
    <source>
        <dbReference type="ARBA" id="ARBA00022475"/>
    </source>
</evidence>
<organism evidence="17 18">
    <name type="scientific">Calditerricola satsumensis</name>
    <dbReference type="NCBI Taxonomy" id="373054"/>
    <lineage>
        <taxon>Bacteria</taxon>
        <taxon>Bacillati</taxon>
        <taxon>Bacillota</taxon>
        <taxon>Bacilli</taxon>
        <taxon>Bacillales</taxon>
        <taxon>Bacillaceae</taxon>
        <taxon>Calditerricola</taxon>
    </lineage>
</organism>
<dbReference type="SMART" id="SM00382">
    <property type="entry name" value="AAA"/>
    <property type="match status" value="1"/>
</dbReference>
<evidence type="ECO:0000256" key="3">
    <source>
        <dbReference type="ARBA" id="ARBA00014919"/>
    </source>
</evidence>
<evidence type="ECO:0000259" key="15">
    <source>
        <dbReference type="SMART" id="SM00382"/>
    </source>
</evidence>
<evidence type="ECO:0000256" key="12">
    <source>
        <dbReference type="ARBA" id="ARBA00025337"/>
    </source>
</evidence>
<evidence type="ECO:0000256" key="7">
    <source>
        <dbReference type="ARBA" id="ARBA00022795"/>
    </source>
</evidence>
<evidence type="ECO:0000256" key="14">
    <source>
        <dbReference type="SAM" id="MobiDB-lite"/>
    </source>
</evidence>
<evidence type="ECO:0000259" key="16">
    <source>
        <dbReference type="SMART" id="SM00962"/>
    </source>
</evidence>
<keyword evidence="18" id="KW-1185">Reference proteome</keyword>
<keyword evidence="17" id="KW-0969">Cilium</keyword>
<evidence type="ECO:0000256" key="6">
    <source>
        <dbReference type="ARBA" id="ARBA00022741"/>
    </source>
</evidence>
<keyword evidence="17" id="KW-0966">Cell projection</keyword>
<dbReference type="InterPro" id="IPR003593">
    <property type="entry name" value="AAA+_ATPase"/>
</dbReference>
<dbReference type="GO" id="GO:0005047">
    <property type="term" value="F:signal recognition particle binding"/>
    <property type="evidence" value="ECO:0007669"/>
    <property type="project" value="TreeGrafter"/>
</dbReference>
<dbReference type="GO" id="GO:0006614">
    <property type="term" value="P:SRP-dependent cotranslational protein targeting to membrane"/>
    <property type="evidence" value="ECO:0007669"/>
    <property type="project" value="UniProtKB-UniRule"/>
</dbReference>
<dbReference type="GO" id="GO:0003924">
    <property type="term" value="F:GTPase activity"/>
    <property type="evidence" value="ECO:0007669"/>
    <property type="project" value="UniProtKB-UniRule"/>
</dbReference>
<evidence type="ECO:0000256" key="9">
    <source>
        <dbReference type="ARBA" id="ARBA00023134"/>
    </source>
</evidence>
<dbReference type="InterPro" id="IPR027417">
    <property type="entry name" value="P-loop_NTPase"/>
</dbReference>
<dbReference type="SUPFAM" id="SSF52540">
    <property type="entry name" value="P-loop containing nucleoside triphosphate hydrolases"/>
    <property type="match status" value="1"/>
</dbReference>
<keyword evidence="6" id="KW-0547">Nucleotide-binding</keyword>
<proteinExistence type="inferred from homology"/>
<feature type="region of interest" description="Disordered" evidence="14">
    <location>
        <begin position="58"/>
        <end position="88"/>
    </location>
</feature>
<evidence type="ECO:0000256" key="4">
    <source>
        <dbReference type="ARBA" id="ARBA00022448"/>
    </source>
</evidence>
<comment type="function">
    <text evidence="12">Necessary for flagellar biosynthesis. May be involved in translocation of the flagellum.</text>
</comment>
<dbReference type="RefSeq" id="WP_188816937.1">
    <property type="nucleotide sequence ID" value="NZ_BMOF01000014.1"/>
</dbReference>
<evidence type="ECO:0000313" key="17">
    <source>
        <dbReference type="EMBL" id="GGJ97805.1"/>
    </source>
</evidence>
<keyword evidence="17" id="KW-0282">Flagellum</keyword>
<dbReference type="InterPro" id="IPR000897">
    <property type="entry name" value="SRP54_GTPase_dom"/>
</dbReference>
<comment type="subcellular location">
    <subcellularLocation>
        <location evidence="1">Cell membrane</location>
        <topology evidence="1">Peripheral membrane protein</topology>
        <orientation evidence="1">Cytoplasmic side</orientation>
    </subcellularLocation>
</comment>
<keyword evidence="10" id="KW-0472">Membrane</keyword>
<evidence type="ECO:0000256" key="13">
    <source>
        <dbReference type="NCBIfam" id="TIGR03499"/>
    </source>
</evidence>
<dbReference type="PANTHER" id="PTHR43134:SF3">
    <property type="entry name" value="FLAGELLAR BIOSYNTHESIS PROTEIN FLHF"/>
    <property type="match status" value="1"/>
</dbReference>
<dbReference type="GO" id="GO:0005886">
    <property type="term" value="C:plasma membrane"/>
    <property type="evidence" value="ECO:0007669"/>
    <property type="project" value="UniProtKB-SubCell"/>
</dbReference>
<dbReference type="AlphaFoldDB" id="A0A8J3BCH8"/>
<protein>
    <recommendedName>
        <fullName evidence="3 13">Flagellar biosynthesis protein FlhF</fullName>
    </recommendedName>
</protein>
<dbReference type="Gene3D" id="3.40.50.300">
    <property type="entry name" value="P-loop containing nucleotide triphosphate hydrolases"/>
    <property type="match status" value="1"/>
</dbReference>
<feature type="domain" description="AAA+ ATPase" evidence="15">
    <location>
        <begin position="246"/>
        <end position="392"/>
    </location>
</feature>
<evidence type="ECO:0000256" key="8">
    <source>
        <dbReference type="ARBA" id="ARBA00022927"/>
    </source>
</evidence>
<dbReference type="InterPro" id="IPR020006">
    <property type="entry name" value="FlhF"/>
</dbReference>
<reference evidence="17" key="1">
    <citation type="journal article" date="2014" name="Int. J. Syst. Evol. Microbiol.">
        <title>Complete genome sequence of Corynebacterium casei LMG S-19264T (=DSM 44701T), isolated from a smear-ripened cheese.</title>
        <authorList>
            <consortium name="US DOE Joint Genome Institute (JGI-PGF)"/>
            <person name="Walter F."/>
            <person name="Albersmeier A."/>
            <person name="Kalinowski J."/>
            <person name="Ruckert C."/>
        </authorList>
    </citation>
    <scope>NUCLEOTIDE SEQUENCE</scope>
    <source>
        <strain evidence="17">JCM 14719</strain>
    </source>
</reference>
<sequence>MRVKRYIVDSLPHAHELIKNDLGRDAVILYTKPVRTGGLFGLFGKKKFEVIAAVDQVPPSAPAGEEDPRRKGQAVSPEGEPAGGGRSNAVPAVAARAYRAASEAAKHPSASERAAPPPVSETSASDRHLREVPAAQAPDSARTARSGAPLVSASDELAGEIRALKEMVARLMVGPARMSSLPPALQEVCQHLAEQGVSDELVARLVERLMPAAGEGASDAEAVWAEARRAIEALLAEVAPPRPTAEAQVHVFVGPTGVGKTTTLAKLAAEQVLKHRRKVAFVTADTYRIAAVDQLRTYANILNIPLEVVFSADDLRKALAKLADCDRIFLDTAGRNYRNASFVEELKTLLAPAASCATHLVLSLTTKYEDVKAIVANFLPLSIRAVIFTKADETSSYGALLNVAGEFGLPTAYVCCGQNVPDDIWPATPARIAHLLVGEKRRA</sequence>
<name>A0A8J3BCH8_9BACI</name>
<dbReference type="SMART" id="SM00962">
    <property type="entry name" value="SRP54"/>
    <property type="match status" value="1"/>
</dbReference>
<dbReference type="NCBIfam" id="TIGR03499">
    <property type="entry name" value="FlhF"/>
    <property type="match status" value="1"/>
</dbReference>
<comment type="similarity">
    <text evidence="2">Belongs to the GTP-binding SRP family.</text>
</comment>
<dbReference type="PANTHER" id="PTHR43134">
    <property type="entry name" value="SIGNAL RECOGNITION PARTICLE RECEPTOR SUBUNIT ALPHA"/>
    <property type="match status" value="1"/>
</dbReference>
<feature type="region of interest" description="Disordered" evidence="14">
    <location>
        <begin position="100"/>
        <end position="149"/>
    </location>
</feature>
<dbReference type="InterPro" id="IPR047040">
    <property type="entry name" value="FlhF__GTPase_dom"/>
</dbReference>
<comment type="caution">
    <text evidence="17">The sequence shown here is derived from an EMBL/GenBank/DDBJ whole genome shotgun (WGS) entry which is preliminary data.</text>
</comment>
<dbReference type="FunFam" id="3.40.50.300:FF:000695">
    <property type="entry name" value="Flagellar biosynthesis regulator FlhF"/>
    <property type="match status" value="1"/>
</dbReference>
<dbReference type="Proteomes" id="UP000637720">
    <property type="component" value="Unassembled WGS sequence"/>
</dbReference>
<feature type="domain" description="SRP54-type proteins GTP-binding" evidence="16">
    <location>
        <begin position="247"/>
        <end position="438"/>
    </location>
</feature>
<keyword evidence="5" id="KW-1003">Cell membrane</keyword>
<dbReference type="Pfam" id="PF00448">
    <property type="entry name" value="SRP54"/>
    <property type="match status" value="1"/>
</dbReference>
<dbReference type="CDD" id="cd17873">
    <property type="entry name" value="FlhF"/>
    <property type="match status" value="1"/>
</dbReference>
<evidence type="ECO:0000313" key="18">
    <source>
        <dbReference type="Proteomes" id="UP000637720"/>
    </source>
</evidence>
<keyword evidence="4" id="KW-0813">Transport</keyword>
<reference evidence="17" key="2">
    <citation type="submission" date="2020-09" db="EMBL/GenBank/DDBJ databases">
        <authorList>
            <person name="Sun Q."/>
            <person name="Ohkuma M."/>
        </authorList>
    </citation>
    <scope>NUCLEOTIDE SEQUENCE</scope>
    <source>
        <strain evidence="17">JCM 14719</strain>
    </source>
</reference>
<dbReference type="GO" id="GO:0015031">
    <property type="term" value="P:protein transport"/>
    <property type="evidence" value="ECO:0007669"/>
    <property type="project" value="UniProtKB-KW"/>
</dbReference>
<evidence type="ECO:0000256" key="2">
    <source>
        <dbReference type="ARBA" id="ARBA00008531"/>
    </source>
</evidence>
<dbReference type="GO" id="GO:0044781">
    <property type="term" value="P:bacterial-type flagellum organization"/>
    <property type="evidence" value="ECO:0007669"/>
    <property type="project" value="UniProtKB-UniRule"/>
</dbReference>
<dbReference type="GO" id="GO:0005525">
    <property type="term" value="F:GTP binding"/>
    <property type="evidence" value="ECO:0007669"/>
    <property type="project" value="UniProtKB-UniRule"/>
</dbReference>
<accession>A0A8J3BCH8</accession>
<gene>
    <name evidence="17" type="ORF">GCM10007043_09640</name>
</gene>